<evidence type="ECO:0000313" key="2">
    <source>
        <dbReference type="Proteomes" id="UP000060630"/>
    </source>
</evidence>
<evidence type="ECO:0008006" key="3">
    <source>
        <dbReference type="Google" id="ProtNLM"/>
    </source>
</evidence>
<dbReference type="InterPro" id="IPR021234">
    <property type="entry name" value="DUF2827"/>
</dbReference>
<protein>
    <recommendedName>
        <fullName evidence="3">DUF2827 domain-containing protein</fullName>
    </recommendedName>
</protein>
<name>A0A119HA63_9BURK</name>
<sequence>MRIGISVLTHAGQNIWENGLGQNVFHLARLLRTLPFVEDVLLLNCGDQSCLPGDVEADGAGFRLIAPRDATDLIDVAIEMAGGLDVSWLDHLRAQGKKVVYHCCGQPYTALIEPTIFGGGGFFSRSERCDEIWTLPRDRGFHRMLESLYRCPVYDVPYLWAPEFLERRAASLRSNHGIEFGYRPQPRKDYTFRALRVAVLEPNISVTKVCSIPMLICDAAFRTNEDAVAELHLLNTIQMKDHPTFVHLANSLDLTKNGKVRFEQRHDFAGYMSQFGDAVVTHQWQHDQNTLYLDALYGGYPLIHNSSWLGAAGYYYPDSDIPGGACRLIEASRNHDENFDSYRRSATQFLGTLNPLHTTNLAAYARSLLRLTSVRDRGATC</sequence>
<organism evidence="1 2">
    <name type="scientific">Burkholderia ubonensis</name>
    <dbReference type="NCBI Taxonomy" id="101571"/>
    <lineage>
        <taxon>Bacteria</taxon>
        <taxon>Pseudomonadati</taxon>
        <taxon>Pseudomonadota</taxon>
        <taxon>Betaproteobacteria</taxon>
        <taxon>Burkholderiales</taxon>
        <taxon>Burkholderiaceae</taxon>
        <taxon>Burkholderia</taxon>
        <taxon>Burkholderia cepacia complex</taxon>
    </lineage>
</organism>
<dbReference type="Pfam" id="PF10933">
    <property type="entry name" value="DUF2827"/>
    <property type="match status" value="1"/>
</dbReference>
<dbReference type="Proteomes" id="UP000060630">
    <property type="component" value="Unassembled WGS sequence"/>
</dbReference>
<reference evidence="1 2" key="1">
    <citation type="submission" date="2015-11" db="EMBL/GenBank/DDBJ databases">
        <title>Expanding the genomic diversity of Burkholderia species for the development of highly accurate diagnostics.</title>
        <authorList>
            <person name="Sahl J."/>
            <person name="Keim P."/>
            <person name="Wagner D."/>
        </authorList>
    </citation>
    <scope>NUCLEOTIDE SEQUENCE [LARGE SCALE GENOMIC DNA]</scope>
    <source>
        <strain evidence="1 2">MSMB2087WGS</strain>
    </source>
</reference>
<dbReference type="EMBL" id="LPHD01000176">
    <property type="protein sequence ID" value="KWA75554.1"/>
    <property type="molecule type" value="Genomic_DNA"/>
</dbReference>
<proteinExistence type="predicted"/>
<dbReference type="AlphaFoldDB" id="A0A119HA63"/>
<comment type="caution">
    <text evidence="1">The sequence shown here is derived from an EMBL/GenBank/DDBJ whole genome shotgun (WGS) entry which is preliminary data.</text>
</comment>
<evidence type="ECO:0000313" key="1">
    <source>
        <dbReference type="EMBL" id="KWA75554.1"/>
    </source>
</evidence>
<dbReference type="RefSeq" id="WP_059767895.1">
    <property type="nucleotide sequence ID" value="NZ_LOVQ01000264.1"/>
</dbReference>
<accession>A0A119HA63</accession>
<gene>
    <name evidence="1" type="ORF">WL29_36740</name>
</gene>